<protein>
    <submittedName>
        <fullName evidence="2">Uncharacterized protein</fullName>
    </submittedName>
</protein>
<name>A0A4R5QK29_9PROT</name>
<dbReference type="AlphaFoldDB" id="A0A4R5QK29"/>
<dbReference type="SUPFAM" id="SSF159594">
    <property type="entry name" value="XCC0632-like"/>
    <property type="match status" value="1"/>
</dbReference>
<dbReference type="EMBL" id="SMSJ01000005">
    <property type="protein sequence ID" value="TDH63443.1"/>
    <property type="molecule type" value="Genomic_DNA"/>
</dbReference>
<dbReference type="RefSeq" id="WP_133287740.1">
    <property type="nucleotide sequence ID" value="NZ_SMSJ01000005.1"/>
</dbReference>
<feature type="signal peptide" evidence="1">
    <location>
        <begin position="1"/>
        <end position="20"/>
    </location>
</feature>
<organism evidence="2 3">
    <name type="scientific">Dankookia rubra</name>
    <dbReference type="NCBI Taxonomy" id="1442381"/>
    <lineage>
        <taxon>Bacteria</taxon>
        <taxon>Pseudomonadati</taxon>
        <taxon>Pseudomonadota</taxon>
        <taxon>Alphaproteobacteria</taxon>
        <taxon>Acetobacterales</taxon>
        <taxon>Roseomonadaceae</taxon>
        <taxon>Dankookia</taxon>
    </lineage>
</organism>
<dbReference type="Gene3D" id="3.40.50.10610">
    <property type="entry name" value="ABC-type transport auxiliary lipoprotein component"/>
    <property type="match status" value="1"/>
</dbReference>
<sequence length="212" mass="22171">MTRRALILAALALPACSVLPDRPYQQTQRFVLAPERPPGNSPGRPPAKRGPVLLLRTLRAAPGLDQRGLRVLGPRDEVMVDFWSEWTAPPADLVEEALRRWLLASGRFAAVTAPGSRLRSDLILEGELTRLQAEPVQGVARASLSALLLANGNAGDTRVLGQFLADGTAPLPGGPRADGKAAATDAAAAMSAALGDALGRLEAALAGAIGRR</sequence>
<evidence type="ECO:0000313" key="3">
    <source>
        <dbReference type="Proteomes" id="UP000295096"/>
    </source>
</evidence>
<accession>A0A4R5QK29</accession>
<dbReference type="Proteomes" id="UP000295096">
    <property type="component" value="Unassembled WGS sequence"/>
</dbReference>
<keyword evidence="1" id="KW-0732">Signal</keyword>
<feature type="chain" id="PRO_5020746836" evidence="1">
    <location>
        <begin position="21"/>
        <end position="212"/>
    </location>
</feature>
<proteinExistence type="predicted"/>
<reference evidence="2 3" key="1">
    <citation type="journal article" date="2016" name="J. Microbiol.">
        <title>Dankookia rubra gen. nov., sp. nov., an alphaproteobacterium isolated from sediment of a shallow stream.</title>
        <authorList>
            <person name="Kim W.H."/>
            <person name="Kim D.H."/>
            <person name="Kang K."/>
            <person name="Ahn T.Y."/>
        </authorList>
    </citation>
    <scope>NUCLEOTIDE SEQUENCE [LARGE SCALE GENOMIC DNA]</scope>
    <source>
        <strain evidence="2 3">JCM30602</strain>
    </source>
</reference>
<dbReference type="OrthoDB" id="7375892at2"/>
<comment type="caution">
    <text evidence="2">The sequence shown here is derived from an EMBL/GenBank/DDBJ whole genome shotgun (WGS) entry which is preliminary data.</text>
</comment>
<keyword evidence="3" id="KW-1185">Reference proteome</keyword>
<evidence type="ECO:0000313" key="2">
    <source>
        <dbReference type="EMBL" id="TDH63443.1"/>
    </source>
</evidence>
<gene>
    <name evidence="2" type="ORF">E2C06_06325</name>
</gene>
<evidence type="ECO:0000256" key="1">
    <source>
        <dbReference type="SAM" id="SignalP"/>
    </source>
</evidence>